<comment type="similarity">
    <text evidence="2 7">Belongs to the major facilitator superfamily. Sugar transporter (TC 2.A.1.1) family.</text>
</comment>
<keyword evidence="5 8" id="KW-1133">Transmembrane helix</keyword>
<dbReference type="AlphaFoldDB" id="A0A7D9D0H1"/>
<organism evidence="10 11">
    <name type="scientific">Dekkera bruxellensis</name>
    <name type="common">Brettanomyces custersii</name>
    <dbReference type="NCBI Taxonomy" id="5007"/>
    <lineage>
        <taxon>Eukaryota</taxon>
        <taxon>Fungi</taxon>
        <taxon>Dikarya</taxon>
        <taxon>Ascomycota</taxon>
        <taxon>Saccharomycotina</taxon>
        <taxon>Pichiomycetes</taxon>
        <taxon>Pichiales</taxon>
        <taxon>Pichiaceae</taxon>
        <taxon>Brettanomyces</taxon>
    </lineage>
</organism>
<proteinExistence type="inferred from homology"/>
<comment type="subcellular location">
    <subcellularLocation>
        <location evidence="1">Membrane</location>
        <topology evidence="1">Multi-pass membrane protein</topology>
    </subcellularLocation>
</comment>
<dbReference type="PANTHER" id="PTHR48022:SF50">
    <property type="entry name" value="HEXOSE TRANSPORTER HXT14"/>
    <property type="match status" value="1"/>
</dbReference>
<feature type="transmembrane region" description="Helical" evidence="8">
    <location>
        <begin position="457"/>
        <end position="479"/>
    </location>
</feature>
<evidence type="ECO:0000259" key="9">
    <source>
        <dbReference type="PROSITE" id="PS50850"/>
    </source>
</evidence>
<feature type="transmembrane region" description="Helical" evidence="8">
    <location>
        <begin position="428"/>
        <end position="450"/>
    </location>
</feature>
<feature type="transmembrane region" description="Helical" evidence="8">
    <location>
        <begin position="202"/>
        <end position="220"/>
    </location>
</feature>
<dbReference type="GO" id="GO:0005886">
    <property type="term" value="C:plasma membrane"/>
    <property type="evidence" value="ECO:0007669"/>
    <property type="project" value="TreeGrafter"/>
</dbReference>
<evidence type="ECO:0000256" key="3">
    <source>
        <dbReference type="ARBA" id="ARBA00022448"/>
    </source>
</evidence>
<dbReference type="InterPro" id="IPR020846">
    <property type="entry name" value="MFS_dom"/>
</dbReference>
<evidence type="ECO:0000256" key="1">
    <source>
        <dbReference type="ARBA" id="ARBA00004141"/>
    </source>
</evidence>
<dbReference type="PANTHER" id="PTHR48022">
    <property type="entry name" value="PLASTIDIC GLUCOSE TRANSPORTER 4"/>
    <property type="match status" value="1"/>
</dbReference>
<evidence type="ECO:0000256" key="2">
    <source>
        <dbReference type="ARBA" id="ARBA00010992"/>
    </source>
</evidence>
<feature type="transmembrane region" description="Helical" evidence="8">
    <location>
        <begin position="125"/>
        <end position="148"/>
    </location>
</feature>
<dbReference type="Pfam" id="PF00083">
    <property type="entry name" value="Sugar_tr"/>
    <property type="match status" value="1"/>
</dbReference>
<dbReference type="GO" id="GO:0005351">
    <property type="term" value="F:carbohydrate:proton symporter activity"/>
    <property type="evidence" value="ECO:0007669"/>
    <property type="project" value="TreeGrafter"/>
</dbReference>
<dbReference type="NCBIfam" id="TIGR00879">
    <property type="entry name" value="SP"/>
    <property type="match status" value="1"/>
</dbReference>
<feature type="transmembrane region" description="Helical" evidence="8">
    <location>
        <begin position="389"/>
        <end position="416"/>
    </location>
</feature>
<sequence>MYIYIGKKKIHIHLSLCINIAIIENRNVDLHIFLLFNFIVTMNNNMYSLKEIQPLPLNIETGSTRMTHTHEIEETEKKSIINCFSRKKKKKVEATSINNEEKYRIGQVPNEETCETTHSYIALTFYSVGISLAGLVFGYDIGTIGAIIDMPAFVSKFGDKLDSTTPEFYPITKGILLGVGSLGGCIGGLLTKAMVPVFGPRTTLFLSGLTSSLGDIIILLSKNWLQVAVGRAVYGIGCGIICVVCPMLISDLSPTNKRGLFISIIQLHVTIGIIIGALTMFISDIQFSSNVSSHWQYSYPVLQGILFGIMTCAVIFFIPESPTWLLSKGRQNFDKAAKSLARCSQLAVSSTIVQAQTENIAVLMASVEDDQDSLLEKLNKSLLRGQPKYLLRTITGIVLSCLQQFTGINYFFFFSVVIFKTVGVNNPYIVPIFFGSVNVIFSLLSVLLIARFQRLTLLKLGSFFLALTMCVFTTLGLTFSESNTGAIMMIMASCIFVAIFATTWGPLVSIIISELYPHSIKVKAMAICGCAGWISTFLVSFMIPILTKVIGFALGYIFCVLIVLGIAFIYYFVPETRHVENSALDAIYEANIYPRKLF</sequence>
<evidence type="ECO:0000256" key="7">
    <source>
        <dbReference type="RuleBase" id="RU003346"/>
    </source>
</evidence>
<keyword evidence="3 7" id="KW-0813">Transport</keyword>
<keyword evidence="11" id="KW-1185">Reference proteome</keyword>
<evidence type="ECO:0000256" key="8">
    <source>
        <dbReference type="SAM" id="Phobius"/>
    </source>
</evidence>
<accession>A0A7D9D0H1</accession>
<feature type="domain" description="Major facilitator superfamily (MFS) profile" evidence="9">
    <location>
        <begin position="126"/>
        <end position="577"/>
    </location>
</feature>
<reference evidence="10 11" key="1">
    <citation type="submission" date="2019-07" db="EMBL/GenBank/DDBJ databases">
        <authorList>
            <person name="Friedrich A."/>
            <person name="Schacherer J."/>
        </authorList>
    </citation>
    <scope>NUCLEOTIDE SEQUENCE [LARGE SCALE GENOMIC DNA]</scope>
</reference>
<evidence type="ECO:0000256" key="5">
    <source>
        <dbReference type="ARBA" id="ARBA00022989"/>
    </source>
</evidence>
<dbReference type="InterPro" id="IPR036259">
    <property type="entry name" value="MFS_trans_sf"/>
</dbReference>
<evidence type="ECO:0000256" key="4">
    <source>
        <dbReference type="ARBA" id="ARBA00022692"/>
    </source>
</evidence>
<evidence type="ECO:0000256" key="6">
    <source>
        <dbReference type="ARBA" id="ARBA00023136"/>
    </source>
</evidence>
<gene>
    <name evidence="10" type="ORF">DEBR0S6_06810G</name>
</gene>
<dbReference type="InterPro" id="IPR003663">
    <property type="entry name" value="Sugar/inositol_transpt"/>
</dbReference>
<dbReference type="PRINTS" id="PR00171">
    <property type="entry name" value="SUGRTRNSPORT"/>
</dbReference>
<feature type="transmembrane region" description="Helical" evidence="8">
    <location>
        <begin position="261"/>
        <end position="282"/>
    </location>
</feature>
<keyword evidence="6 8" id="KW-0472">Membrane</keyword>
<evidence type="ECO:0000313" key="11">
    <source>
        <dbReference type="Proteomes" id="UP000478008"/>
    </source>
</evidence>
<dbReference type="Gene3D" id="1.20.1250.20">
    <property type="entry name" value="MFS general substrate transporter like domains"/>
    <property type="match status" value="1"/>
</dbReference>
<dbReference type="InterPro" id="IPR050360">
    <property type="entry name" value="MFS_Sugar_Transporters"/>
</dbReference>
<feature type="transmembrane region" description="Helical" evidence="8">
    <location>
        <begin position="524"/>
        <end position="543"/>
    </location>
</feature>
<feature type="transmembrane region" description="Helical" evidence="8">
    <location>
        <begin position="297"/>
        <end position="318"/>
    </location>
</feature>
<protein>
    <submittedName>
        <fullName evidence="10">DEBR0S6_06810g1_1</fullName>
    </submittedName>
</protein>
<dbReference type="EMBL" id="CABFWN010000006">
    <property type="protein sequence ID" value="VUG20051.1"/>
    <property type="molecule type" value="Genomic_DNA"/>
</dbReference>
<name>A0A7D9D0H1_DEKBR</name>
<dbReference type="Proteomes" id="UP000478008">
    <property type="component" value="Unassembled WGS sequence"/>
</dbReference>
<feature type="transmembrane region" description="Helical" evidence="8">
    <location>
        <begin position="549"/>
        <end position="573"/>
    </location>
</feature>
<feature type="transmembrane region" description="Helical" evidence="8">
    <location>
        <begin position="168"/>
        <end position="190"/>
    </location>
</feature>
<keyword evidence="4 8" id="KW-0812">Transmembrane</keyword>
<evidence type="ECO:0000313" key="10">
    <source>
        <dbReference type="EMBL" id="VUG20051.1"/>
    </source>
</evidence>
<dbReference type="PROSITE" id="PS50850">
    <property type="entry name" value="MFS"/>
    <property type="match status" value="1"/>
</dbReference>
<feature type="transmembrane region" description="Helical" evidence="8">
    <location>
        <begin position="485"/>
        <end position="512"/>
    </location>
</feature>
<dbReference type="SUPFAM" id="SSF103473">
    <property type="entry name" value="MFS general substrate transporter"/>
    <property type="match status" value="1"/>
</dbReference>
<dbReference type="InterPro" id="IPR005828">
    <property type="entry name" value="MFS_sugar_transport-like"/>
</dbReference>
<feature type="transmembrane region" description="Helical" evidence="8">
    <location>
        <begin position="232"/>
        <end position="249"/>
    </location>
</feature>